<name>A0A7X3G9N7_9STRE</name>
<dbReference type="Proteomes" id="UP000461595">
    <property type="component" value="Unassembled WGS sequence"/>
</dbReference>
<organism evidence="1 2">
    <name type="scientific">Streptococcus danieliae</name>
    <dbReference type="NCBI Taxonomy" id="747656"/>
    <lineage>
        <taxon>Bacteria</taxon>
        <taxon>Bacillati</taxon>
        <taxon>Bacillota</taxon>
        <taxon>Bacilli</taxon>
        <taxon>Lactobacillales</taxon>
        <taxon>Streptococcaceae</taxon>
        <taxon>Streptococcus</taxon>
    </lineage>
</organism>
<sequence>MEREFTVPTNQGEKIISLSVPQPFDLFDTFLHELGHAIDNQSGKTVYDYNAYKVTNETAQKNIRTQGRLSYSDEFLKVFEGDL</sequence>
<comment type="caution">
    <text evidence="1">The sequence shown here is derived from an EMBL/GenBank/DDBJ whole genome shotgun (WGS) entry which is preliminary data.</text>
</comment>
<evidence type="ECO:0000313" key="1">
    <source>
        <dbReference type="EMBL" id="MVX59632.1"/>
    </source>
</evidence>
<reference evidence="1 2" key="1">
    <citation type="submission" date="2019-12" db="EMBL/GenBank/DDBJ databases">
        <title>Microbes associate with the intestines of laboratory mice.</title>
        <authorList>
            <person name="Navarre W."/>
            <person name="Wong E."/>
        </authorList>
    </citation>
    <scope>NUCLEOTIDE SEQUENCE [LARGE SCALE GENOMIC DNA]</scope>
    <source>
        <strain evidence="1 2">NM51_B2-22</strain>
    </source>
</reference>
<dbReference type="Gene3D" id="3.40.390.10">
    <property type="entry name" value="Collagenase (Catalytic Domain)"/>
    <property type="match status" value="1"/>
</dbReference>
<dbReference type="AlphaFoldDB" id="A0A7X3G9N7"/>
<evidence type="ECO:0000313" key="2">
    <source>
        <dbReference type="Proteomes" id="UP000461595"/>
    </source>
</evidence>
<protein>
    <submittedName>
        <fullName evidence="1">Uncharacterized protein</fullName>
    </submittedName>
</protein>
<accession>A0A7X3G9N7</accession>
<gene>
    <name evidence="1" type="ORF">E5983_08335</name>
</gene>
<dbReference type="RefSeq" id="WP_160333384.1">
    <property type="nucleotide sequence ID" value="NZ_WSRS01000099.1"/>
</dbReference>
<dbReference type="InterPro" id="IPR024079">
    <property type="entry name" value="MetalloPept_cat_dom_sf"/>
</dbReference>
<dbReference type="EMBL" id="WSRS01000099">
    <property type="protein sequence ID" value="MVX59632.1"/>
    <property type="molecule type" value="Genomic_DNA"/>
</dbReference>
<proteinExistence type="predicted"/>
<dbReference type="GO" id="GO:0008237">
    <property type="term" value="F:metallopeptidase activity"/>
    <property type="evidence" value="ECO:0007669"/>
    <property type="project" value="InterPro"/>
</dbReference>